<sequence length="158" mass="17333">MYASARERSIILTIINIDSSSLPPIVIGPNNQSETIADFVTIYFSIDTLVNGQIKTYCFQALIQQKSSPSTQLNICVLSASHRSGHSGEQWTLTGPQSGRGQIKSINDHSPQHHSSQFVWSPGNVSHLVNNGRGYCVLQKYTDTQAEGDVRACLPKCK</sequence>
<keyword evidence="2" id="KW-1185">Reference proteome</keyword>
<comment type="caution">
    <text evidence="1">The sequence shown here is derived from an EMBL/GenBank/DDBJ whole genome shotgun (WGS) entry which is preliminary data.</text>
</comment>
<dbReference type="EMBL" id="JASAOG010000005">
    <property type="protein sequence ID" value="KAK0068056.1"/>
    <property type="molecule type" value="Genomic_DNA"/>
</dbReference>
<reference evidence="1" key="1">
    <citation type="journal article" date="2023" name="PLoS Negl. Trop. Dis.">
        <title>A genome sequence for Biomphalaria pfeifferi, the major vector snail for the human-infecting parasite Schistosoma mansoni.</title>
        <authorList>
            <person name="Bu L."/>
            <person name="Lu L."/>
            <person name="Laidemitt M.R."/>
            <person name="Zhang S.M."/>
            <person name="Mutuku M."/>
            <person name="Mkoji G."/>
            <person name="Steinauer M."/>
            <person name="Loker E.S."/>
        </authorList>
    </citation>
    <scope>NUCLEOTIDE SEQUENCE</scope>
    <source>
        <strain evidence="1">KasaAsao</strain>
    </source>
</reference>
<accession>A0AAD8C7X3</accession>
<dbReference type="AlphaFoldDB" id="A0AAD8C7X3"/>
<evidence type="ECO:0000313" key="2">
    <source>
        <dbReference type="Proteomes" id="UP001233172"/>
    </source>
</evidence>
<proteinExistence type="predicted"/>
<name>A0AAD8C7X3_BIOPF</name>
<reference evidence="1" key="2">
    <citation type="submission" date="2023-04" db="EMBL/GenBank/DDBJ databases">
        <authorList>
            <person name="Bu L."/>
            <person name="Lu L."/>
            <person name="Laidemitt M.R."/>
            <person name="Zhang S.M."/>
            <person name="Mutuku M."/>
            <person name="Mkoji G."/>
            <person name="Steinauer M."/>
            <person name="Loker E.S."/>
        </authorList>
    </citation>
    <scope>NUCLEOTIDE SEQUENCE</scope>
    <source>
        <strain evidence="1">KasaAsao</strain>
        <tissue evidence="1">Whole Snail</tissue>
    </source>
</reference>
<gene>
    <name evidence="1" type="ORF">Bpfe_001991</name>
</gene>
<dbReference type="Proteomes" id="UP001233172">
    <property type="component" value="Unassembled WGS sequence"/>
</dbReference>
<protein>
    <submittedName>
        <fullName evidence="1">Uncharacterized protein</fullName>
    </submittedName>
</protein>
<organism evidence="1 2">
    <name type="scientific">Biomphalaria pfeifferi</name>
    <name type="common">Bloodfluke planorb</name>
    <name type="synonym">Freshwater snail</name>
    <dbReference type="NCBI Taxonomy" id="112525"/>
    <lineage>
        <taxon>Eukaryota</taxon>
        <taxon>Metazoa</taxon>
        <taxon>Spiralia</taxon>
        <taxon>Lophotrochozoa</taxon>
        <taxon>Mollusca</taxon>
        <taxon>Gastropoda</taxon>
        <taxon>Heterobranchia</taxon>
        <taxon>Euthyneura</taxon>
        <taxon>Panpulmonata</taxon>
        <taxon>Hygrophila</taxon>
        <taxon>Lymnaeoidea</taxon>
        <taxon>Planorbidae</taxon>
        <taxon>Biomphalaria</taxon>
    </lineage>
</organism>
<evidence type="ECO:0000313" key="1">
    <source>
        <dbReference type="EMBL" id="KAK0068056.1"/>
    </source>
</evidence>